<feature type="transmembrane region" description="Helical" evidence="1">
    <location>
        <begin position="19"/>
        <end position="40"/>
    </location>
</feature>
<dbReference type="AlphaFoldDB" id="A0A1V0UBR6"/>
<evidence type="ECO:0000256" key="1">
    <source>
        <dbReference type="SAM" id="Phobius"/>
    </source>
</evidence>
<evidence type="ECO:0000313" key="3">
    <source>
        <dbReference type="Proteomes" id="UP000192445"/>
    </source>
</evidence>
<proteinExistence type="predicted"/>
<dbReference type="KEGG" id="svu:B1H20_14130"/>
<dbReference type="GeneID" id="63980703"/>
<dbReference type="RefSeq" id="WP_030115756.1">
    <property type="nucleotide sequence ID" value="NZ_CP020570.1"/>
</dbReference>
<sequence length="88" mass="9412">MHEFIAVARTSHSASYGELAAGLLLAVGGSLLAFNVKGWAEVVSDFLGSRLFSAFYHNDLALRLPAGFFAVFGAILASINLKILFFGF</sequence>
<feature type="transmembrane region" description="Helical" evidence="1">
    <location>
        <begin position="60"/>
        <end position="85"/>
    </location>
</feature>
<keyword evidence="1" id="KW-1133">Transmembrane helix</keyword>
<reference evidence="2 3" key="1">
    <citation type="submission" date="2017-03" db="EMBL/GenBank/DDBJ databases">
        <title>Complete Genome Sequence of a natural compounds producer, Streptomyces violaceus S21.</title>
        <authorList>
            <person name="Zhong C."/>
            <person name="Zhao Z."/>
            <person name="Fu J."/>
            <person name="Zong G."/>
            <person name="Qin R."/>
            <person name="Cao G."/>
        </authorList>
    </citation>
    <scope>NUCLEOTIDE SEQUENCE [LARGE SCALE GENOMIC DNA]</scope>
    <source>
        <strain evidence="2 3">S21</strain>
    </source>
</reference>
<gene>
    <name evidence="2" type="ORF">B1H20_14130</name>
</gene>
<protein>
    <submittedName>
        <fullName evidence="2">Uncharacterized protein</fullName>
    </submittedName>
</protein>
<dbReference type="OrthoDB" id="4231005at2"/>
<dbReference type="EMBL" id="CP020570">
    <property type="protein sequence ID" value="ARF62412.1"/>
    <property type="molecule type" value="Genomic_DNA"/>
</dbReference>
<accession>A0A1V0UBR6</accession>
<organism evidence="2 3">
    <name type="scientific">Streptomyces violaceoruber</name>
    <dbReference type="NCBI Taxonomy" id="1935"/>
    <lineage>
        <taxon>Bacteria</taxon>
        <taxon>Bacillati</taxon>
        <taxon>Actinomycetota</taxon>
        <taxon>Actinomycetes</taxon>
        <taxon>Kitasatosporales</taxon>
        <taxon>Streptomycetaceae</taxon>
        <taxon>Streptomyces</taxon>
        <taxon>Streptomyces violaceoruber group</taxon>
    </lineage>
</organism>
<keyword evidence="1" id="KW-0812">Transmembrane</keyword>
<evidence type="ECO:0000313" key="2">
    <source>
        <dbReference type="EMBL" id="ARF62412.1"/>
    </source>
</evidence>
<keyword evidence="1" id="KW-0472">Membrane</keyword>
<name>A0A1V0UBR6_STRVN</name>
<dbReference type="Proteomes" id="UP000192445">
    <property type="component" value="Chromosome"/>
</dbReference>